<feature type="compositionally biased region" description="Basic and acidic residues" evidence="1">
    <location>
        <begin position="535"/>
        <end position="544"/>
    </location>
</feature>
<gene>
    <name evidence="2" type="primary">Acey_s0221.g2574</name>
    <name evidence="2" type="ORF">Y032_0221g2574</name>
</gene>
<dbReference type="AlphaFoldDB" id="A0A016SJ74"/>
<comment type="caution">
    <text evidence="2">The sequence shown here is derived from an EMBL/GenBank/DDBJ whole genome shotgun (WGS) entry which is preliminary data.</text>
</comment>
<reference evidence="3" key="1">
    <citation type="journal article" date="2015" name="Nat. Genet.">
        <title>The genome and transcriptome of the zoonotic hookworm Ancylostoma ceylanicum identify infection-specific gene families.</title>
        <authorList>
            <person name="Schwarz E.M."/>
            <person name="Hu Y."/>
            <person name="Antoshechkin I."/>
            <person name="Miller M.M."/>
            <person name="Sternberg P.W."/>
            <person name="Aroian R.V."/>
        </authorList>
    </citation>
    <scope>NUCLEOTIDE SEQUENCE</scope>
    <source>
        <strain evidence="3">HY135</strain>
    </source>
</reference>
<sequence length="633" mass="72843">MAYHQNYYYLPTTTNQSASDQDSLAPVRLVVCEQPSGVQEQHYTSNADHVYHGPPQQQYAVHNEEQQQFVVYEQAPGLQQQPSTWNSVQVYYEPPQQQHVVHPEEQQQFVVYEQAPGLQQQPSTSNAVQIYHGPPQQQYAVHTEEQQQFVVYEQVPGLQQQPSTSNAVQVYYEPPQQQYVVHPEEQQQFVVYEQAPGLQQQPSTSNAVQIPPFRMCSCSTGKLCRHTFLHICVHIVKKMNKSTSIMVCGDEFLRDPTSGHFCTPFEREKDKSERMAYEYLQDLRSAPDASHQTPQAHWYNVVGRIERMSWGDTERRKRVLAYFNDGKYEARRSAFNRAVSKNMPAANMVDVPDQLRLRPDGTTFLHLETEEMQIYFSQEVISKAVSNGLYVLAADGVHQLNLKNKRNVVIQMEKGQLYTIHGVVRGGFEVPLLFAITKRRREVDYVEVFGKLKEAVQRALEPGTELEIRIVIDFELVSYTSLKHSKMLRKIVFLGCNQRCEAHFPSLHIRRMLLALIAGVGSKPEQTGSTPVPEGKTKNAECREGPSTIKGTPFLPRKHLDLVNALRAPPVRHTHPAYRPCTRFLEYFRNTWLDGPFKHMWCEYMLLEHRTTNMAENYHGYVTKFALVRCSSL</sequence>
<dbReference type="Proteomes" id="UP000024635">
    <property type="component" value="Unassembled WGS sequence"/>
</dbReference>
<accession>A0A016SJ74</accession>
<dbReference type="OrthoDB" id="6380094at2759"/>
<feature type="region of interest" description="Disordered" evidence="1">
    <location>
        <begin position="523"/>
        <end position="547"/>
    </location>
</feature>
<evidence type="ECO:0000313" key="3">
    <source>
        <dbReference type="Proteomes" id="UP000024635"/>
    </source>
</evidence>
<organism evidence="2 3">
    <name type="scientific">Ancylostoma ceylanicum</name>
    <dbReference type="NCBI Taxonomy" id="53326"/>
    <lineage>
        <taxon>Eukaryota</taxon>
        <taxon>Metazoa</taxon>
        <taxon>Ecdysozoa</taxon>
        <taxon>Nematoda</taxon>
        <taxon>Chromadorea</taxon>
        <taxon>Rhabditida</taxon>
        <taxon>Rhabditina</taxon>
        <taxon>Rhabditomorpha</taxon>
        <taxon>Strongyloidea</taxon>
        <taxon>Ancylostomatidae</taxon>
        <taxon>Ancylostomatinae</taxon>
        <taxon>Ancylostoma</taxon>
    </lineage>
</organism>
<proteinExistence type="predicted"/>
<protein>
    <submittedName>
        <fullName evidence="2">Uncharacterized protein</fullName>
    </submittedName>
</protein>
<dbReference type="EMBL" id="JARK01001557">
    <property type="protein sequence ID" value="EYB90364.1"/>
    <property type="molecule type" value="Genomic_DNA"/>
</dbReference>
<evidence type="ECO:0000313" key="2">
    <source>
        <dbReference type="EMBL" id="EYB90364.1"/>
    </source>
</evidence>
<keyword evidence="3" id="KW-1185">Reference proteome</keyword>
<evidence type="ECO:0000256" key="1">
    <source>
        <dbReference type="SAM" id="MobiDB-lite"/>
    </source>
</evidence>
<name>A0A016SJ74_9BILA</name>